<keyword evidence="1" id="KW-1133">Transmembrane helix</keyword>
<dbReference type="AlphaFoldDB" id="A0A1I7UI42"/>
<dbReference type="Proteomes" id="UP000095282">
    <property type="component" value="Unplaced"/>
</dbReference>
<organism evidence="2 3">
    <name type="scientific">Caenorhabditis tropicalis</name>
    <dbReference type="NCBI Taxonomy" id="1561998"/>
    <lineage>
        <taxon>Eukaryota</taxon>
        <taxon>Metazoa</taxon>
        <taxon>Ecdysozoa</taxon>
        <taxon>Nematoda</taxon>
        <taxon>Chromadorea</taxon>
        <taxon>Rhabditida</taxon>
        <taxon>Rhabditina</taxon>
        <taxon>Rhabditomorpha</taxon>
        <taxon>Rhabditoidea</taxon>
        <taxon>Rhabditidae</taxon>
        <taxon>Peloderinae</taxon>
        <taxon>Caenorhabditis</taxon>
    </lineage>
</organism>
<protein>
    <submittedName>
        <fullName evidence="3">Transmembrane protein</fullName>
    </submittedName>
</protein>
<keyword evidence="1" id="KW-0812">Transmembrane</keyword>
<keyword evidence="2" id="KW-1185">Reference proteome</keyword>
<feature type="transmembrane region" description="Helical" evidence="1">
    <location>
        <begin position="60"/>
        <end position="85"/>
    </location>
</feature>
<evidence type="ECO:0000256" key="1">
    <source>
        <dbReference type="SAM" id="Phobius"/>
    </source>
</evidence>
<dbReference type="WBParaSite" id="Csp11.Scaffold629.g9559.t1">
    <property type="protein sequence ID" value="Csp11.Scaffold629.g9559.t1"/>
    <property type="gene ID" value="Csp11.Scaffold629.g9559"/>
</dbReference>
<name>A0A1I7UI42_9PELO</name>
<evidence type="ECO:0000313" key="3">
    <source>
        <dbReference type="WBParaSite" id="Csp11.Scaffold629.g9559.t1"/>
    </source>
</evidence>
<proteinExistence type="predicted"/>
<sequence length="104" mass="12236">MVFAVMAVPTFLVVRSWFESEKEKGLREINENEENDEKTSFEWYTGEIRSLKAEMEEADWWQWFINNVAIIVLTPLASVVLYSFFHILPMEPATRNTTVEEITD</sequence>
<keyword evidence="1" id="KW-0472">Membrane</keyword>
<reference evidence="3" key="1">
    <citation type="submission" date="2016-11" db="UniProtKB">
        <authorList>
            <consortium name="WormBaseParasite"/>
        </authorList>
    </citation>
    <scope>IDENTIFICATION</scope>
</reference>
<accession>A0A1I7UI42</accession>
<evidence type="ECO:0000313" key="2">
    <source>
        <dbReference type="Proteomes" id="UP000095282"/>
    </source>
</evidence>